<gene>
    <name evidence="6" type="ORF">BDN70DRAFT_995593</name>
</gene>
<keyword evidence="7" id="KW-1185">Reference proteome</keyword>
<sequence length="300" mass="34126">MLQSRILAAGPTSGEIKDVRQQIGVACTNCYKPGQDFKRCERCKTSYYCSRECQKSHWPKHKTFCKEIEGSAMKSLLENVIANKILFNSLQALLAIEFDLPNNPQLIRKPLMVRLDYVVEPANLEDLHSLLKSKSKDASGSIMGMFQLTNMISPRSGGSSAPLTPMRQSMWETARREVDEGGGYNTPVGLVELANNDSPQTQTFPLFIMPNALDMVKKMEPALIPTDGPAIVAKRISVHSYMEHINATIRHDTENRWLLRKKMRDSDKKMIRDVAAKNWKSYAALYFNEKMKREFVYKQT</sequence>
<dbReference type="PROSITE" id="PS50865">
    <property type="entry name" value="ZF_MYND_2"/>
    <property type="match status" value="1"/>
</dbReference>
<feature type="domain" description="MYND-type" evidence="5">
    <location>
        <begin position="27"/>
        <end position="65"/>
    </location>
</feature>
<keyword evidence="2 4" id="KW-0863">Zinc-finger</keyword>
<evidence type="ECO:0000256" key="3">
    <source>
        <dbReference type="ARBA" id="ARBA00022833"/>
    </source>
</evidence>
<evidence type="ECO:0000256" key="2">
    <source>
        <dbReference type="ARBA" id="ARBA00022771"/>
    </source>
</evidence>
<dbReference type="InterPro" id="IPR052839">
    <property type="entry name" value="Mito_gene_expr_regulator"/>
</dbReference>
<evidence type="ECO:0000313" key="7">
    <source>
        <dbReference type="Proteomes" id="UP000807469"/>
    </source>
</evidence>
<organism evidence="6 7">
    <name type="scientific">Pholiota conissans</name>
    <dbReference type="NCBI Taxonomy" id="109636"/>
    <lineage>
        <taxon>Eukaryota</taxon>
        <taxon>Fungi</taxon>
        <taxon>Dikarya</taxon>
        <taxon>Basidiomycota</taxon>
        <taxon>Agaricomycotina</taxon>
        <taxon>Agaricomycetes</taxon>
        <taxon>Agaricomycetidae</taxon>
        <taxon>Agaricales</taxon>
        <taxon>Agaricineae</taxon>
        <taxon>Strophariaceae</taxon>
        <taxon>Pholiota</taxon>
    </lineage>
</organism>
<dbReference type="EMBL" id="MU155290">
    <property type="protein sequence ID" value="KAF9476535.1"/>
    <property type="molecule type" value="Genomic_DNA"/>
</dbReference>
<dbReference type="PANTHER" id="PTHR46920">
    <property type="match status" value="1"/>
</dbReference>
<dbReference type="InterPro" id="IPR002893">
    <property type="entry name" value="Znf_MYND"/>
</dbReference>
<dbReference type="Pfam" id="PF26632">
    <property type="entry name" value="DUF8205"/>
    <property type="match status" value="1"/>
</dbReference>
<dbReference type="InterPro" id="IPR058518">
    <property type="entry name" value="DUF8205"/>
</dbReference>
<dbReference type="OrthoDB" id="5231159at2759"/>
<dbReference type="Pfam" id="PF01753">
    <property type="entry name" value="zf-MYND"/>
    <property type="match status" value="1"/>
</dbReference>
<dbReference type="AlphaFoldDB" id="A0A9P5YXL5"/>
<dbReference type="PANTHER" id="PTHR46920:SF1">
    <property type="entry name" value="PROTEIN MSS51 HOMOLOG, MITOCHONDRIAL-RELATED"/>
    <property type="match status" value="1"/>
</dbReference>
<dbReference type="Proteomes" id="UP000807469">
    <property type="component" value="Unassembled WGS sequence"/>
</dbReference>
<name>A0A9P5YXL5_9AGAR</name>
<dbReference type="SUPFAM" id="SSF144232">
    <property type="entry name" value="HIT/MYND zinc finger-like"/>
    <property type="match status" value="1"/>
</dbReference>
<keyword evidence="1" id="KW-0479">Metal-binding</keyword>
<evidence type="ECO:0000256" key="4">
    <source>
        <dbReference type="PROSITE-ProRule" id="PRU00134"/>
    </source>
</evidence>
<evidence type="ECO:0000313" key="6">
    <source>
        <dbReference type="EMBL" id="KAF9476535.1"/>
    </source>
</evidence>
<protein>
    <recommendedName>
        <fullName evidence="5">MYND-type domain-containing protein</fullName>
    </recommendedName>
</protein>
<evidence type="ECO:0000256" key="1">
    <source>
        <dbReference type="ARBA" id="ARBA00022723"/>
    </source>
</evidence>
<proteinExistence type="predicted"/>
<accession>A0A9P5YXL5</accession>
<evidence type="ECO:0000259" key="5">
    <source>
        <dbReference type="PROSITE" id="PS50865"/>
    </source>
</evidence>
<dbReference type="GO" id="GO:0008270">
    <property type="term" value="F:zinc ion binding"/>
    <property type="evidence" value="ECO:0007669"/>
    <property type="project" value="UniProtKB-KW"/>
</dbReference>
<comment type="caution">
    <text evidence="6">The sequence shown here is derived from an EMBL/GenBank/DDBJ whole genome shotgun (WGS) entry which is preliminary data.</text>
</comment>
<dbReference type="Gene3D" id="6.10.140.2220">
    <property type="match status" value="1"/>
</dbReference>
<reference evidence="6" key="1">
    <citation type="submission" date="2020-11" db="EMBL/GenBank/DDBJ databases">
        <authorList>
            <consortium name="DOE Joint Genome Institute"/>
            <person name="Ahrendt S."/>
            <person name="Riley R."/>
            <person name="Andreopoulos W."/>
            <person name="Labutti K."/>
            <person name="Pangilinan J."/>
            <person name="Ruiz-Duenas F.J."/>
            <person name="Barrasa J.M."/>
            <person name="Sanchez-Garcia M."/>
            <person name="Camarero S."/>
            <person name="Miyauchi S."/>
            <person name="Serrano A."/>
            <person name="Linde D."/>
            <person name="Babiker R."/>
            <person name="Drula E."/>
            <person name="Ayuso-Fernandez I."/>
            <person name="Pacheco R."/>
            <person name="Padilla G."/>
            <person name="Ferreira P."/>
            <person name="Barriuso J."/>
            <person name="Kellner H."/>
            <person name="Castanera R."/>
            <person name="Alfaro M."/>
            <person name="Ramirez L."/>
            <person name="Pisabarro A.G."/>
            <person name="Kuo A."/>
            <person name="Tritt A."/>
            <person name="Lipzen A."/>
            <person name="He G."/>
            <person name="Yan M."/>
            <person name="Ng V."/>
            <person name="Cullen D."/>
            <person name="Martin F."/>
            <person name="Rosso M.-N."/>
            <person name="Henrissat B."/>
            <person name="Hibbett D."/>
            <person name="Martinez A.T."/>
            <person name="Grigoriev I.V."/>
        </authorList>
    </citation>
    <scope>NUCLEOTIDE SEQUENCE</scope>
    <source>
        <strain evidence="6">CIRM-BRFM 674</strain>
    </source>
</reference>
<keyword evidence="3" id="KW-0862">Zinc</keyword>
<dbReference type="PROSITE" id="PS01360">
    <property type="entry name" value="ZF_MYND_1"/>
    <property type="match status" value="1"/>
</dbReference>